<comment type="subunit">
    <text evidence="12">Component of a multi subunit autoregulatory ribonucleoprotein complex (ARC), at least composed of IGF2BP1, PABPC1 and CSDE1. Interacts with STRAP. Part of a complex associated with the FOS mCRD domain and consisting of PABPC1, PAIP1, HNRPD and SYNCRIP. The interaction with PABPC1 is direct and RNA-independent. Interacts with EIF4ENIF1/4E-T.</text>
</comment>
<dbReference type="InterPro" id="IPR024642">
    <property type="entry name" value="SUZ-C"/>
</dbReference>
<feature type="domain" description="CSD" evidence="15">
    <location>
        <begin position="714"/>
        <end position="778"/>
    </location>
</feature>
<dbReference type="FunFam" id="2.40.50.140:FF:000088">
    <property type="entry name" value="cold shock domain-containing protein E1 isoform X1"/>
    <property type="match status" value="1"/>
</dbReference>
<accession>A0A3B4X5D7</accession>
<evidence type="ECO:0000256" key="10">
    <source>
        <dbReference type="ARBA" id="ARBA00044751"/>
    </source>
</evidence>
<evidence type="ECO:0000313" key="18">
    <source>
        <dbReference type="Proteomes" id="UP000261360"/>
    </source>
</evidence>
<evidence type="ECO:0000313" key="17">
    <source>
        <dbReference type="Ensembl" id="ENSSLDP00000011235.1"/>
    </source>
</evidence>
<dbReference type="Gene3D" id="2.40.50.140">
    <property type="entry name" value="Nucleic acid-binding proteins"/>
    <property type="match status" value="7"/>
</dbReference>
<feature type="domain" description="CSD" evidence="15">
    <location>
        <begin position="67"/>
        <end position="131"/>
    </location>
</feature>
<evidence type="ECO:0000256" key="8">
    <source>
        <dbReference type="ARBA" id="ARBA00022884"/>
    </source>
</evidence>
<keyword evidence="3" id="KW-0963">Cytoplasm</keyword>
<evidence type="ECO:0000259" key="15">
    <source>
        <dbReference type="PROSITE" id="PS51857"/>
    </source>
</evidence>
<feature type="domain" description="CSD" evidence="15">
    <location>
        <begin position="225"/>
        <end position="287"/>
    </location>
</feature>
<dbReference type="GO" id="GO:0003723">
    <property type="term" value="F:RNA binding"/>
    <property type="evidence" value="ECO:0007669"/>
    <property type="project" value="UniProtKB-KW"/>
</dbReference>
<evidence type="ECO:0000256" key="7">
    <source>
        <dbReference type="ARBA" id="ARBA00022843"/>
    </source>
</evidence>
<keyword evidence="7" id="KW-0832">Ubl conjugation</keyword>
<evidence type="ECO:0000256" key="1">
    <source>
        <dbReference type="ARBA" id="ARBA00004201"/>
    </source>
</evidence>
<keyword evidence="5" id="KW-0597">Phosphoprotein</keyword>
<keyword evidence="8" id="KW-0694">RNA-binding</keyword>
<dbReference type="PROSITE" id="PS51857">
    <property type="entry name" value="CSD_2"/>
    <property type="match status" value="6"/>
</dbReference>
<dbReference type="FunFam" id="2.40.50.140:FF:000094">
    <property type="entry name" value="cold shock domain-containing protein E1 isoform X1"/>
    <property type="match status" value="1"/>
</dbReference>
<reference evidence="17" key="1">
    <citation type="submission" date="2025-08" db="UniProtKB">
        <authorList>
            <consortium name="Ensembl"/>
        </authorList>
    </citation>
    <scope>IDENTIFICATION</scope>
</reference>
<dbReference type="FunFam" id="2.40.50.140:FF:000093">
    <property type="entry name" value="cold shock domain-containing protein E1 isoform X1"/>
    <property type="match status" value="1"/>
</dbReference>
<keyword evidence="6" id="KW-0677">Repeat</keyword>
<dbReference type="GO" id="GO:0000932">
    <property type="term" value="C:P-body"/>
    <property type="evidence" value="ECO:0007669"/>
    <property type="project" value="UniProtKB-SubCell"/>
</dbReference>
<protein>
    <recommendedName>
        <fullName evidence="13">Cold shock domain-containing protein E1</fullName>
    </recommendedName>
</protein>
<dbReference type="Proteomes" id="UP000261360">
    <property type="component" value="Unplaced"/>
</dbReference>
<dbReference type="InterPro" id="IPR012340">
    <property type="entry name" value="NA-bd_OB-fold"/>
</dbReference>
<feature type="domain" description="CSD" evidence="15">
    <location>
        <begin position="559"/>
        <end position="622"/>
    </location>
</feature>
<dbReference type="InterPro" id="IPR056400">
    <property type="entry name" value="CSDE1"/>
</dbReference>
<evidence type="ECO:0000256" key="2">
    <source>
        <dbReference type="ARBA" id="ARBA00004210"/>
    </source>
</evidence>
<evidence type="ECO:0000256" key="5">
    <source>
        <dbReference type="ARBA" id="ARBA00022553"/>
    </source>
</evidence>
<comment type="subcellular location">
    <subcellularLocation>
        <location evidence="1">Cytoplasm</location>
        <location evidence="1">P-body</location>
    </subcellularLocation>
    <subcellularLocation>
        <location evidence="2">Cytoplasm</location>
        <location evidence="2">Stress granule</location>
    </subcellularLocation>
</comment>
<feature type="domain" description="CSD" evidence="15">
    <location>
        <begin position="482"/>
        <end position="549"/>
    </location>
</feature>
<dbReference type="GO" id="GO:0010494">
    <property type="term" value="C:cytoplasmic stress granule"/>
    <property type="evidence" value="ECO:0007669"/>
    <property type="project" value="UniProtKB-SubCell"/>
</dbReference>
<dbReference type="SMART" id="SM00357">
    <property type="entry name" value="CSP"/>
    <property type="match status" value="5"/>
</dbReference>
<dbReference type="GeneTree" id="ENSGT00390000016950"/>
<keyword evidence="9" id="KW-0007">Acetylation</keyword>
<keyword evidence="18" id="KW-1185">Reference proteome</keyword>
<evidence type="ECO:0000256" key="13">
    <source>
        <dbReference type="ARBA" id="ARBA00069501"/>
    </source>
</evidence>
<dbReference type="InterPro" id="IPR011129">
    <property type="entry name" value="CSD"/>
</dbReference>
<evidence type="ECO:0000256" key="6">
    <source>
        <dbReference type="ARBA" id="ARBA00022737"/>
    </source>
</evidence>
<dbReference type="PANTHER" id="PTHR12913">
    <property type="entry name" value="UNR PROTEIN N-RAS UPSTREAM GENE PROTEIN"/>
    <property type="match status" value="1"/>
</dbReference>
<feature type="domain" description="CSD" evidence="15">
    <location>
        <begin position="389"/>
        <end position="453"/>
    </location>
</feature>
<dbReference type="CDD" id="cd04458">
    <property type="entry name" value="CSP_CDS"/>
    <property type="match status" value="2"/>
</dbReference>
<feature type="domain" description="SUZ-C" evidence="16">
    <location>
        <begin position="789"/>
        <end position="830"/>
    </location>
</feature>
<dbReference type="AlphaFoldDB" id="A0A3B4X5D7"/>
<proteinExistence type="inferred from homology"/>
<dbReference type="Pfam" id="PF12901">
    <property type="entry name" value="SUZ-C"/>
    <property type="match status" value="1"/>
</dbReference>
<reference evidence="17" key="2">
    <citation type="submission" date="2025-09" db="UniProtKB">
        <authorList>
            <consortium name="Ensembl"/>
        </authorList>
    </citation>
    <scope>IDENTIFICATION</scope>
</reference>
<dbReference type="Pfam" id="PF00313">
    <property type="entry name" value="CSD"/>
    <property type="match status" value="5"/>
</dbReference>
<comment type="function">
    <text evidence="11">RNA-binding protein involved in translationally coupled mRNA turnover. Implicated with other RNA-binding proteins in the cytoplasmic deadenylation/translational and decay interplay of the FOS mRNA mediated by the major coding-region determinant of instability (mCRD) domain. Required for efficient formation of stress granules.</text>
</comment>
<dbReference type="InterPro" id="IPR002059">
    <property type="entry name" value="CSP_DNA-bd"/>
</dbReference>
<dbReference type="Ensembl" id="ENSSLDT00000011643.1">
    <property type="protein sequence ID" value="ENSSLDP00000011235.1"/>
    <property type="gene ID" value="ENSSLDG00000008819.1"/>
</dbReference>
<evidence type="ECO:0000259" key="16">
    <source>
        <dbReference type="PROSITE" id="PS51938"/>
    </source>
</evidence>
<sequence length="839" mass="92885">MGSPWKGFVEFTLPASPPTAFVSADLSSTSPVGLSLSPYGRSMSFDPGMLHNNGHTAYANGTGPGIRETGVVEKLLTSYGFIQCSERQDRLFFHCSQYNGNLQELKIGDDVEFEVSSDRRTGKPIAVKLLKIKPEVLPEERISGQVVSAIPVHLDGKSAPVQVPTGSVCYERNGEVFYLTYTTDDVEGNIHLDTGDKVSFYMETNKHTGAVSARNIQLVKKKQMRCQGVVCATKEAFGFIERADVVKEIFFHYSEFKGDLEALQAGDDVEFTIKDRNGKEVATDVRLLPQGTVIFEDISIEQFEGTVVKVIPKVPTKNQNDPLPGRISARIGFTDKELPFGEKDTKSKVTLLEGDHIQFNISTDRRDKLERATNIDILPDTFNFTKETREMGVIAAIRDGFGFIKCVDRDARMFFHFSEVLEESQLHISDEVEFTVVPDMLSAQRNHAVRIKKLPKGTVSFHTQSEQRFMGVVEKEVAVTAKNASPTKGKEKESEEGVIAYEDCGVKLTVPYHVKDLEGGGHPQVGDKVEFSINEVKRTGQQSAVSIRVLNRNASSAKRLHGFVATLKDNFGFIETANHDQEIFFHYSEMCGDLENLELGDTVEYTLSKGKGNKVSAEKVTKVAAVNGIGDDVGVTVMMGKVIRPLRSVDPSQTEYQGLIEITEEGGTKGQNYPFGIMGMANKADCLQKGELVKFQVCTVAQTGQKMACNVVPQRRAMVECVKDQFGFITYEVGESKKLFFHVKEVQDGLELQTGDEVEFSVVLNQRTGKCSACNVRRVSEGPKQVVTPRPDRLVNRLKSITLDDASAPRLVIVRQPRGPDNSKGFNVERKTRQPGVID</sequence>
<keyword evidence="4" id="KW-1017">Isopeptide bond</keyword>
<evidence type="ECO:0000256" key="14">
    <source>
        <dbReference type="SAM" id="MobiDB-lite"/>
    </source>
</evidence>
<feature type="region of interest" description="Disordered" evidence="14">
    <location>
        <begin position="816"/>
        <end position="839"/>
    </location>
</feature>
<dbReference type="SUPFAM" id="SSF50249">
    <property type="entry name" value="Nucleic acid-binding proteins"/>
    <property type="match status" value="5"/>
</dbReference>
<dbReference type="PROSITE" id="PS00352">
    <property type="entry name" value="CSD_1"/>
    <property type="match status" value="4"/>
</dbReference>
<dbReference type="PANTHER" id="PTHR12913:SF2">
    <property type="entry name" value="COLD SHOCK DOMAIN-CONTAINING PROTEIN E1 ISOFORM X1"/>
    <property type="match status" value="1"/>
</dbReference>
<evidence type="ECO:0000256" key="3">
    <source>
        <dbReference type="ARBA" id="ARBA00022490"/>
    </source>
</evidence>
<evidence type="ECO:0000256" key="12">
    <source>
        <dbReference type="ARBA" id="ARBA00065656"/>
    </source>
</evidence>
<dbReference type="Pfam" id="PF23456">
    <property type="entry name" value="CSDE1"/>
    <property type="match status" value="4"/>
</dbReference>
<organism evidence="17 18">
    <name type="scientific">Seriola lalandi dorsalis</name>
    <dbReference type="NCBI Taxonomy" id="1841481"/>
    <lineage>
        <taxon>Eukaryota</taxon>
        <taxon>Metazoa</taxon>
        <taxon>Chordata</taxon>
        <taxon>Craniata</taxon>
        <taxon>Vertebrata</taxon>
        <taxon>Euteleostomi</taxon>
        <taxon>Actinopterygii</taxon>
        <taxon>Neopterygii</taxon>
        <taxon>Teleostei</taxon>
        <taxon>Neoteleostei</taxon>
        <taxon>Acanthomorphata</taxon>
        <taxon>Carangaria</taxon>
        <taxon>Carangiformes</taxon>
        <taxon>Carangidae</taxon>
        <taxon>Seriola</taxon>
    </lineage>
</organism>
<comment type="similarity">
    <text evidence="10">Belongs to the UNR family.</text>
</comment>
<dbReference type="GO" id="GO:1905172">
    <property type="term" value="F:RISC complex binding"/>
    <property type="evidence" value="ECO:0007669"/>
    <property type="project" value="UniProtKB-ARBA"/>
</dbReference>
<dbReference type="InterPro" id="IPR019844">
    <property type="entry name" value="CSD_CS"/>
</dbReference>
<dbReference type="PROSITE" id="PS51938">
    <property type="entry name" value="SUZ_C"/>
    <property type="match status" value="1"/>
</dbReference>
<evidence type="ECO:0000256" key="11">
    <source>
        <dbReference type="ARBA" id="ARBA00057277"/>
    </source>
</evidence>
<name>A0A3B4X5D7_SERLL</name>
<evidence type="ECO:0000256" key="9">
    <source>
        <dbReference type="ARBA" id="ARBA00022990"/>
    </source>
</evidence>
<dbReference type="FunFam" id="2.40.50.140:FF:000055">
    <property type="entry name" value="Cold shock domain containing E1, RNA-binding"/>
    <property type="match status" value="1"/>
</dbReference>
<evidence type="ECO:0000256" key="4">
    <source>
        <dbReference type="ARBA" id="ARBA00022499"/>
    </source>
</evidence>